<feature type="transmembrane region" description="Helical" evidence="2">
    <location>
        <begin position="135"/>
        <end position="160"/>
    </location>
</feature>
<feature type="transmembrane region" description="Helical" evidence="2">
    <location>
        <begin position="90"/>
        <end position="115"/>
    </location>
</feature>
<evidence type="ECO:0000256" key="2">
    <source>
        <dbReference type="SAM" id="Phobius"/>
    </source>
</evidence>
<dbReference type="Proteomes" id="UP000663828">
    <property type="component" value="Unassembled WGS sequence"/>
</dbReference>
<keyword evidence="2" id="KW-1133">Transmembrane helix</keyword>
<dbReference type="Proteomes" id="UP000663852">
    <property type="component" value="Unassembled WGS sequence"/>
</dbReference>
<keyword evidence="2" id="KW-0472">Membrane</keyword>
<dbReference type="EMBL" id="CAJNOR010001148">
    <property type="protein sequence ID" value="CAF1085458.1"/>
    <property type="molecule type" value="Genomic_DNA"/>
</dbReference>
<dbReference type="EMBL" id="CAJNOJ010000021">
    <property type="protein sequence ID" value="CAF0847570.1"/>
    <property type="molecule type" value="Genomic_DNA"/>
</dbReference>
<proteinExistence type="predicted"/>
<name>A0A814MXI0_ADIRI</name>
<organism evidence="4 5">
    <name type="scientific">Adineta ricciae</name>
    <name type="common">Rotifer</name>
    <dbReference type="NCBI Taxonomy" id="249248"/>
    <lineage>
        <taxon>Eukaryota</taxon>
        <taxon>Metazoa</taxon>
        <taxon>Spiralia</taxon>
        <taxon>Gnathifera</taxon>
        <taxon>Rotifera</taxon>
        <taxon>Eurotatoria</taxon>
        <taxon>Bdelloidea</taxon>
        <taxon>Adinetida</taxon>
        <taxon>Adinetidae</taxon>
        <taxon>Adineta</taxon>
    </lineage>
</organism>
<feature type="region of interest" description="Disordered" evidence="1">
    <location>
        <begin position="1"/>
        <end position="28"/>
    </location>
</feature>
<reference evidence="4" key="1">
    <citation type="submission" date="2021-02" db="EMBL/GenBank/DDBJ databases">
        <authorList>
            <person name="Nowell W R."/>
        </authorList>
    </citation>
    <scope>NUCLEOTIDE SEQUENCE</scope>
</reference>
<feature type="compositionally biased region" description="Basic and acidic residues" evidence="1">
    <location>
        <begin position="1"/>
        <end position="25"/>
    </location>
</feature>
<gene>
    <name evidence="3" type="ORF">EDS130_LOCUS7153</name>
    <name evidence="4" type="ORF">XAT740_LOCUS17549</name>
</gene>
<sequence>MATSDKNDIEEKQSETENVEGHDPDISYQLPAAPPPYSSVVSSHDETNPTPMYMHPAPNLLVIRSRHPYPIMPLAESVLEEEIEYIDSHLVWSSISLFMGCIVLGATSLSLSLLIKRYKRERNVRRAIWLSKYVYRLNIFITLGFLLSSLFLTISFVAVAGTRDD</sequence>
<keyword evidence="2" id="KW-0812">Transmembrane</keyword>
<evidence type="ECO:0000313" key="4">
    <source>
        <dbReference type="EMBL" id="CAF1085458.1"/>
    </source>
</evidence>
<evidence type="ECO:0000313" key="3">
    <source>
        <dbReference type="EMBL" id="CAF0847570.1"/>
    </source>
</evidence>
<comment type="caution">
    <text evidence="4">The sequence shown here is derived from an EMBL/GenBank/DDBJ whole genome shotgun (WGS) entry which is preliminary data.</text>
</comment>
<evidence type="ECO:0000256" key="1">
    <source>
        <dbReference type="SAM" id="MobiDB-lite"/>
    </source>
</evidence>
<evidence type="ECO:0000313" key="5">
    <source>
        <dbReference type="Proteomes" id="UP000663828"/>
    </source>
</evidence>
<protein>
    <submittedName>
        <fullName evidence="4">Uncharacterized protein</fullName>
    </submittedName>
</protein>
<dbReference type="AlphaFoldDB" id="A0A814MXI0"/>
<accession>A0A814MXI0</accession>
<keyword evidence="5" id="KW-1185">Reference proteome</keyword>